<keyword evidence="2" id="KW-0479">Metal-binding</keyword>
<dbReference type="Pfam" id="PF13183">
    <property type="entry name" value="Fer4_8"/>
    <property type="match status" value="1"/>
</dbReference>
<evidence type="ECO:0000256" key="1">
    <source>
        <dbReference type="ARBA" id="ARBA00022485"/>
    </source>
</evidence>
<dbReference type="GO" id="GO:0051539">
    <property type="term" value="F:4 iron, 4 sulfur cluster binding"/>
    <property type="evidence" value="ECO:0007669"/>
    <property type="project" value="UniProtKB-KW"/>
</dbReference>
<dbReference type="InterPro" id="IPR004017">
    <property type="entry name" value="Cys_rich_dom"/>
</dbReference>
<keyword evidence="1" id="KW-0004">4Fe-4S</keyword>
<dbReference type="EMBL" id="LAZR01010627">
    <property type="protein sequence ID" value="KKM65959.1"/>
    <property type="molecule type" value="Genomic_DNA"/>
</dbReference>
<dbReference type="PANTHER" id="PTHR43255">
    <property type="entry name" value="IRON-SULFUR-BINDING OXIDOREDUCTASE FADF-RELATED-RELATED"/>
    <property type="match status" value="1"/>
</dbReference>
<organism evidence="8">
    <name type="scientific">marine sediment metagenome</name>
    <dbReference type="NCBI Taxonomy" id="412755"/>
    <lineage>
        <taxon>unclassified sequences</taxon>
        <taxon>metagenomes</taxon>
        <taxon>ecological metagenomes</taxon>
    </lineage>
</organism>
<feature type="domain" description="Cysteine-rich" evidence="6">
    <location>
        <begin position="178"/>
        <end position="257"/>
    </location>
</feature>
<dbReference type="GO" id="GO:0046872">
    <property type="term" value="F:metal ion binding"/>
    <property type="evidence" value="ECO:0007669"/>
    <property type="project" value="UniProtKB-KW"/>
</dbReference>
<dbReference type="PROSITE" id="PS00198">
    <property type="entry name" value="4FE4S_FER_1"/>
    <property type="match status" value="1"/>
</dbReference>
<feature type="domain" description="Cysteine-rich" evidence="6">
    <location>
        <begin position="398"/>
        <end position="459"/>
    </location>
</feature>
<comment type="caution">
    <text evidence="8">The sequence shown here is derived from an EMBL/GenBank/DDBJ whole genome shotgun (WGS) entry which is preliminary data.</text>
</comment>
<dbReference type="InterPro" id="IPR051460">
    <property type="entry name" value="HdrC_iron-sulfur_subunit"/>
</dbReference>
<dbReference type="Pfam" id="PF02754">
    <property type="entry name" value="CCG"/>
    <property type="match status" value="2"/>
</dbReference>
<proteinExistence type="predicted"/>
<keyword evidence="3" id="KW-0560">Oxidoreductase</keyword>
<dbReference type="PANTHER" id="PTHR43255:SF1">
    <property type="entry name" value="IRON-SULFUR-BINDING OXIDOREDUCTASE FADF-RELATED"/>
    <property type="match status" value="1"/>
</dbReference>
<evidence type="ECO:0000256" key="5">
    <source>
        <dbReference type="ARBA" id="ARBA00023014"/>
    </source>
</evidence>
<dbReference type="InterPro" id="IPR017896">
    <property type="entry name" value="4Fe4S_Fe-S-bd"/>
</dbReference>
<gene>
    <name evidence="8" type="ORF">LCGC14_1486020</name>
</gene>
<evidence type="ECO:0000259" key="6">
    <source>
        <dbReference type="Pfam" id="PF02754"/>
    </source>
</evidence>
<protein>
    <recommendedName>
        <fullName evidence="9">4Fe-4S ferredoxin-type domain-containing protein</fullName>
    </recommendedName>
</protein>
<keyword evidence="4" id="KW-0408">Iron</keyword>
<evidence type="ECO:0000256" key="2">
    <source>
        <dbReference type="ARBA" id="ARBA00022723"/>
    </source>
</evidence>
<evidence type="ECO:0000313" key="8">
    <source>
        <dbReference type="EMBL" id="KKM65959.1"/>
    </source>
</evidence>
<evidence type="ECO:0000256" key="3">
    <source>
        <dbReference type="ARBA" id="ARBA00023002"/>
    </source>
</evidence>
<accession>A0A0F9J829</accession>
<keyword evidence="5" id="KW-0411">Iron-sulfur</keyword>
<feature type="domain" description="4Fe-4S ferredoxin-type" evidence="7">
    <location>
        <begin position="16"/>
        <end position="112"/>
    </location>
</feature>
<reference evidence="8" key="1">
    <citation type="journal article" date="2015" name="Nature">
        <title>Complex archaea that bridge the gap between prokaryotes and eukaryotes.</title>
        <authorList>
            <person name="Spang A."/>
            <person name="Saw J.H."/>
            <person name="Jorgensen S.L."/>
            <person name="Zaremba-Niedzwiedzka K."/>
            <person name="Martijn J."/>
            <person name="Lind A.E."/>
            <person name="van Eijk R."/>
            <person name="Schleper C."/>
            <person name="Guy L."/>
            <person name="Ettema T.J."/>
        </authorList>
    </citation>
    <scope>NUCLEOTIDE SEQUENCE</scope>
</reference>
<dbReference type="AlphaFoldDB" id="A0A0F9J829"/>
<dbReference type="GO" id="GO:0005886">
    <property type="term" value="C:plasma membrane"/>
    <property type="evidence" value="ECO:0007669"/>
    <property type="project" value="TreeGrafter"/>
</dbReference>
<dbReference type="GO" id="GO:0016491">
    <property type="term" value="F:oxidoreductase activity"/>
    <property type="evidence" value="ECO:0007669"/>
    <property type="project" value="UniProtKB-KW"/>
</dbReference>
<name>A0A0F9J829_9ZZZZ</name>
<evidence type="ECO:0008006" key="9">
    <source>
        <dbReference type="Google" id="ProtNLM"/>
    </source>
</evidence>
<dbReference type="InterPro" id="IPR017900">
    <property type="entry name" value="4Fe4S_Fe_S_CS"/>
</dbReference>
<evidence type="ECO:0000256" key="4">
    <source>
        <dbReference type="ARBA" id="ARBA00023004"/>
    </source>
</evidence>
<sequence length="501" mass="56858">MSKTGMDRLQELKKDIYKCIHCKACRFAYSNEPSKKGIGLYKGKQKEVLYEGMVDSCPAGIEYGWEAFWNAGKIWIARSILEGDLELSEEVRDVIMPCITCGQCAAQCENKIPTVDVIEALRAACVEAGIPLIDRHELIKKLVKEKNNPYGGADDERLKWAKDAGLDKYINNKNAKIGYYVGCTASYRQIDVAVATCKLFEKLGIDFTLLEDEVCCGSPFFRIGAVDCAQELMNKNLKVFEGLNLVFFSCAGCYKTFSIDYLKWMATDKLPFKTMHAFELISKLIAIPARKKELESYIKDSKPSPKDSRKKPEQLDKEYNKIKDLNGEIKFKPNKELKGKLITYHDPCHLGRHVALEIEQDIIKESKNLMYDSRKIKQKIEEWYKIPRIILRQLEKDVGMKFVEMYRIKLDSFCCGAGGGVRAGYPDFSLKTASLRADEANAVGADILSTECPFCKTNLSDANDKYGHGLIIMGLLQIIDEYDLLDIKQKPTFEEILKMKS</sequence>
<dbReference type="SUPFAM" id="SSF46548">
    <property type="entry name" value="alpha-helical ferredoxin"/>
    <property type="match status" value="1"/>
</dbReference>
<evidence type="ECO:0000259" key="7">
    <source>
        <dbReference type="Pfam" id="PF13183"/>
    </source>
</evidence>